<dbReference type="HOGENOM" id="CLU_007884_0_0_1"/>
<dbReference type="GO" id="GO:0050660">
    <property type="term" value="F:flavin adenine dinucleotide binding"/>
    <property type="evidence" value="ECO:0007669"/>
    <property type="project" value="InterPro"/>
</dbReference>
<evidence type="ECO:0000313" key="7">
    <source>
        <dbReference type="EMBL" id="ETS87135.1"/>
    </source>
</evidence>
<name>W3XME6_PESFW</name>
<dbReference type="InParanoid" id="W3XME6"/>
<comment type="cofactor">
    <cofactor evidence="1">
        <name>FAD</name>
        <dbReference type="ChEBI" id="CHEBI:57692"/>
    </cofactor>
</comment>
<evidence type="ECO:0000256" key="4">
    <source>
        <dbReference type="ARBA" id="ARBA00022827"/>
    </source>
</evidence>
<dbReference type="OMA" id="YGKEIHY"/>
<proteinExistence type="inferred from homology"/>
<dbReference type="eggNOG" id="KOG2820">
    <property type="taxonomic scope" value="Eukaryota"/>
</dbReference>
<keyword evidence="8" id="KW-1185">Reference proteome</keyword>
<dbReference type="InterPro" id="IPR036188">
    <property type="entry name" value="FAD/NAD-bd_sf"/>
</dbReference>
<evidence type="ECO:0000256" key="3">
    <source>
        <dbReference type="ARBA" id="ARBA00022630"/>
    </source>
</evidence>
<dbReference type="Proteomes" id="UP000030651">
    <property type="component" value="Unassembled WGS sequence"/>
</dbReference>
<dbReference type="InterPro" id="IPR006076">
    <property type="entry name" value="FAD-dep_OxRdtase"/>
</dbReference>
<dbReference type="OrthoDB" id="2219495at2759"/>
<evidence type="ECO:0000259" key="6">
    <source>
        <dbReference type="Pfam" id="PF01266"/>
    </source>
</evidence>
<dbReference type="Gene3D" id="3.50.50.60">
    <property type="entry name" value="FAD/NAD(P)-binding domain"/>
    <property type="match status" value="1"/>
</dbReference>
<sequence length="473" mass="52505">MAESRVVNIVGAGIFGLSLAIALRSNGHKVTVFDQCPYDDTGYAPGADPLHEAASVDHNKIMRSSYGKKIHYQRLSLESRELWLQMNQEHGKDFFVESCMLRVQPSDQLGLLERETLDSLTRDGLRDTQFVKGDAHDRLRAAELGWDHKLLDFNIPGESGKTFEAVLDTISGFIKCSESCAHLQKMAVDLGVDFRFGPEKGCFESLVLETQLQDTQETDCKKAIGIKTRDSVFHQSDVVVIAGGSCSTQLLPELSYHLESSAGSIVTFKIDPNDEQLWTKYAPENFPVMTWKSAPRDENGKDTGSVYVFPRTTDGLIKIGYRGIKFTNFVPAPKGTPFTQDGQWSVPLPPGKPEQLPRPAVEAIRRFVSVFLPEFAKVPFHSSKFCWYTDSLDNSFVSDYVPTYADQSVFVCTGGSGHGAKFLPVLGKHAADIFEHGSNSSSFMYPFWCWRDDAPRGNGLEEGPSGPRNIGHE</sequence>
<reference evidence="8" key="1">
    <citation type="journal article" date="2015" name="BMC Genomics">
        <title>Genomic and transcriptomic analysis of the endophytic fungus Pestalotiopsis fici reveals its lifestyle and high potential for synthesis of natural products.</title>
        <authorList>
            <person name="Wang X."/>
            <person name="Zhang X."/>
            <person name="Liu L."/>
            <person name="Xiang M."/>
            <person name="Wang W."/>
            <person name="Sun X."/>
            <person name="Che Y."/>
            <person name="Guo L."/>
            <person name="Liu G."/>
            <person name="Guo L."/>
            <person name="Wang C."/>
            <person name="Yin W.B."/>
            <person name="Stadler M."/>
            <person name="Zhang X."/>
            <person name="Liu X."/>
        </authorList>
    </citation>
    <scope>NUCLEOTIDE SEQUENCE [LARGE SCALE GENOMIC DNA]</scope>
    <source>
        <strain evidence="8">W106-1 / CGMCC3.15140</strain>
    </source>
</reference>
<keyword evidence="4" id="KW-0274">FAD</keyword>
<dbReference type="GeneID" id="19265976"/>
<evidence type="ECO:0000256" key="5">
    <source>
        <dbReference type="ARBA" id="ARBA00023002"/>
    </source>
</evidence>
<protein>
    <recommendedName>
        <fullName evidence="6">FAD dependent oxidoreductase domain-containing protein</fullName>
    </recommendedName>
</protein>
<dbReference type="PANTHER" id="PTHR10961">
    <property type="entry name" value="PEROXISOMAL SARCOSINE OXIDASE"/>
    <property type="match status" value="1"/>
</dbReference>
<dbReference type="InterPro" id="IPR045170">
    <property type="entry name" value="MTOX"/>
</dbReference>
<dbReference type="Pfam" id="PF01266">
    <property type="entry name" value="DAO"/>
    <property type="match status" value="1"/>
</dbReference>
<evidence type="ECO:0000256" key="2">
    <source>
        <dbReference type="ARBA" id="ARBA00010989"/>
    </source>
</evidence>
<dbReference type="Gene3D" id="3.30.9.10">
    <property type="entry name" value="D-Amino Acid Oxidase, subunit A, domain 2"/>
    <property type="match status" value="1"/>
</dbReference>
<dbReference type="RefSeq" id="XP_007827735.1">
    <property type="nucleotide sequence ID" value="XM_007829544.1"/>
</dbReference>
<dbReference type="AlphaFoldDB" id="W3XME6"/>
<organism evidence="7 8">
    <name type="scientific">Pestalotiopsis fici (strain W106-1 / CGMCC3.15140)</name>
    <dbReference type="NCBI Taxonomy" id="1229662"/>
    <lineage>
        <taxon>Eukaryota</taxon>
        <taxon>Fungi</taxon>
        <taxon>Dikarya</taxon>
        <taxon>Ascomycota</taxon>
        <taxon>Pezizomycotina</taxon>
        <taxon>Sordariomycetes</taxon>
        <taxon>Xylariomycetidae</taxon>
        <taxon>Amphisphaeriales</taxon>
        <taxon>Sporocadaceae</taxon>
        <taxon>Pestalotiopsis</taxon>
    </lineage>
</organism>
<evidence type="ECO:0000256" key="1">
    <source>
        <dbReference type="ARBA" id="ARBA00001974"/>
    </source>
</evidence>
<dbReference type="GO" id="GO:0008115">
    <property type="term" value="F:sarcosine oxidase activity"/>
    <property type="evidence" value="ECO:0007669"/>
    <property type="project" value="TreeGrafter"/>
</dbReference>
<feature type="domain" description="FAD dependent oxidoreductase" evidence="6">
    <location>
        <begin position="9"/>
        <end position="432"/>
    </location>
</feature>
<gene>
    <name evidence="7" type="ORF">PFICI_00963</name>
</gene>
<dbReference type="PANTHER" id="PTHR10961:SF15">
    <property type="entry name" value="FAD DEPENDENT OXIDOREDUCTASE DOMAIN-CONTAINING PROTEIN"/>
    <property type="match status" value="1"/>
</dbReference>
<keyword evidence="3" id="KW-0285">Flavoprotein</keyword>
<keyword evidence="5" id="KW-0560">Oxidoreductase</keyword>
<dbReference type="KEGG" id="pfy:PFICI_00963"/>
<dbReference type="SUPFAM" id="SSF51905">
    <property type="entry name" value="FAD/NAD(P)-binding domain"/>
    <property type="match status" value="1"/>
</dbReference>
<dbReference type="STRING" id="1229662.W3XME6"/>
<dbReference type="EMBL" id="KI912109">
    <property type="protein sequence ID" value="ETS87135.1"/>
    <property type="molecule type" value="Genomic_DNA"/>
</dbReference>
<accession>W3XME6</accession>
<evidence type="ECO:0000313" key="8">
    <source>
        <dbReference type="Proteomes" id="UP000030651"/>
    </source>
</evidence>
<comment type="similarity">
    <text evidence="2">Belongs to the MSOX/MTOX family.</text>
</comment>